<dbReference type="Proteomes" id="UP000887116">
    <property type="component" value="Unassembled WGS sequence"/>
</dbReference>
<evidence type="ECO:0000259" key="2">
    <source>
        <dbReference type="Pfam" id="PF20146"/>
    </source>
</evidence>
<feature type="signal peptide" evidence="1">
    <location>
        <begin position="1"/>
        <end position="25"/>
    </location>
</feature>
<comment type="caution">
    <text evidence="3">The sequence shown here is derived from an EMBL/GenBank/DDBJ whole genome shotgun (WGS) entry which is preliminary data.</text>
</comment>
<reference evidence="3" key="1">
    <citation type="submission" date="2020-07" db="EMBL/GenBank/DDBJ databases">
        <title>Multicomponent nature underlies the extraordinary mechanical properties of spider dragline silk.</title>
        <authorList>
            <person name="Kono N."/>
            <person name="Nakamura H."/>
            <person name="Mori M."/>
            <person name="Yoshida Y."/>
            <person name="Ohtoshi R."/>
            <person name="Malay A.D."/>
            <person name="Moran D.A.P."/>
            <person name="Tomita M."/>
            <person name="Numata K."/>
            <person name="Arakawa K."/>
        </authorList>
    </citation>
    <scope>NUCLEOTIDE SEQUENCE</scope>
</reference>
<protein>
    <submittedName>
        <fullName evidence="3">Nose resistant to fluoxetine protein 6</fullName>
    </submittedName>
</protein>
<organism evidence="3 4">
    <name type="scientific">Trichonephila clavata</name>
    <name type="common">Joro spider</name>
    <name type="synonym">Nephila clavata</name>
    <dbReference type="NCBI Taxonomy" id="2740835"/>
    <lineage>
        <taxon>Eukaryota</taxon>
        <taxon>Metazoa</taxon>
        <taxon>Ecdysozoa</taxon>
        <taxon>Arthropoda</taxon>
        <taxon>Chelicerata</taxon>
        <taxon>Arachnida</taxon>
        <taxon>Araneae</taxon>
        <taxon>Araneomorphae</taxon>
        <taxon>Entelegynae</taxon>
        <taxon>Araneoidea</taxon>
        <taxon>Nephilidae</taxon>
        <taxon>Trichonephila</taxon>
    </lineage>
</organism>
<accession>A0A8X6HVD5</accession>
<dbReference type="Pfam" id="PF20146">
    <property type="entry name" value="NRF"/>
    <property type="match status" value="1"/>
</dbReference>
<gene>
    <name evidence="3" type="primary">nrf-6_55</name>
    <name evidence="3" type="ORF">TNCT_149401</name>
</gene>
<name>A0A8X6HVD5_TRICU</name>
<sequence>MNTNASSKFGLYFVLLLLLFEKCRSADSNSVLMEKVYAELMEEKHSFNLGNISNFETEMRIVMKELMNSTLPVLVDIVNAASVSNDCTKSLIKYAFDLINVRSWAMRMLDATSKLPSGILEGTLSELGAFDQCLDIELPYKNGSLQFQGQYCGLEINRILPHLPANFNVGMKGTKKPMSS</sequence>
<proteinExistence type="predicted"/>
<dbReference type="OrthoDB" id="6424727at2759"/>
<dbReference type="EMBL" id="BMAO01039321">
    <property type="protein sequence ID" value="GFR30599.1"/>
    <property type="molecule type" value="Genomic_DNA"/>
</dbReference>
<evidence type="ECO:0000256" key="1">
    <source>
        <dbReference type="SAM" id="SignalP"/>
    </source>
</evidence>
<evidence type="ECO:0000313" key="3">
    <source>
        <dbReference type="EMBL" id="GFR30599.1"/>
    </source>
</evidence>
<dbReference type="AlphaFoldDB" id="A0A8X6HVD5"/>
<evidence type="ECO:0000313" key="4">
    <source>
        <dbReference type="Proteomes" id="UP000887116"/>
    </source>
</evidence>
<keyword evidence="1" id="KW-0732">Signal</keyword>
<dbReference type="PANTHER" id="PTHR11161:SF0">
    <property type="entry name" value="O-ACYLTRANSFERASE LIKE PROTEIN"/>
    <property type="match status" value="1"/>
</dbReference>
<keyword evidence="4" id="KW-1185">Reference proteome</keyword>
<feature type="non-terminal residue" evidence="3">
    <location>
        <position position="1"/>
    </location>
</feature>
<feature type="chain" id="PRO_5036495832" evidence="1">
    <location>
        <begin position="26"/>
        <end position="180"/>
    </location>
</feature>
<dbReference type="InterPro" id="IPR052728">
    <property type="entry name" value="O2_lipid_transport_reg"/>
</dbReference>
<dbReference type="PANTHER" id="PTHR11161">
    <property type="entry name" value="O-ACYLTRANSFERASE"/>
    <property type="match status" value="1"/>
</dbReference>
<dbReference type="InterPro" id="IPR006621">
    <property type="entry name" value="Nose-resist-to-fluoxetine_N"/>
</dbReference>
<feature type="domain" description="Nose resistant-to-fluoxetine protein N-terminal" evidence="2">
    <location>
        <begin position="87"/>
        <end position="156"/>
    </location>
</feature>